<dbReference type="Gene3D" id="3.30.450.20">
    <property type="entry name" value="PAS domain"/>
    <property type="match status" value="2"/>
</dbReference>
<reference evidence="6" key="1">
    <citation type="submission" date="2021-01" db="EMBL/GenBank/DDBJ databases">
        <authorList>
            <person name="Kaushik A."/>
        </authorList>
    </citation>
    <scope>NUCLEOTIDE SEQUENCE</scope>
    <source>
        <strain evidence="6">AG1-1C</strain>
    </source>
</reference>
<sequence>MSQLSLINLRISTNDSPPSSKSGSSCSSTSSIQSDSSTGSETDAPAAYHVNLLNLIPSLQLPPPLRGMSRLRATAQRQFTPRFDVLGILAKVVMRPRPVIHLGPIDHTASCVIVDLDLPDRPLVWASDSFCQMSGYALEDIRGRNPRFMQAPGGHVLSPPRSDSSDGDGAQPGPAPSEGFPPSTSYHDVAESQLPPSRPSPSVIPGSGSGSGLSTNSGSSTDTISTAPKSEGVPTLTGISSPAHIPPPRSHVSAGSQRTHTNNDTVRYIKSKLDANEEVQSVILNYRKDGTPFWNWMSIVPVREGDRFRWQVGIMVDLVQQPQQILRAMQAGYYIRTPP</sequence>
<keyword evidence="2" id="KW-0288">FMN</keyword>
<protein>
    <recommendedName>
        <fullName evidence="5">PAS domain-containing protein</fullName>
    </recommendedName>
</protein>
<feature type="compositionally biased region" description="Low complexity" evidence="4">
    <location>
        <begin position="11"/>
        <end position="40"/>
    </location>
</feature>
<dbReference type="SUPFAM" id="SSF55785">
    <property type="entry name" value="PYP-like sensor domain (PAS domain)"/>
    <property type="match status" value="1"/>
</dbReference>
<feature type="domain" description="PAS" evidence="5">
    <location>
        <begin position="112"/>
        <end position="150"/>
    </location>
</feature>
<evidence type="ECO:0000313" key="6">
    <source>
        <dbReference type="EMBL" id="CAE6445543.1"/>
    </source>
</evidence>
<evidence type="ECO:0000256" key="4">
    <source>
        <dbReference type="SAM" id="MobiDB-lite"/>
    </source>
</evidence>
<feature type="compositionally biased region" description="Polar residues" evidence="4">
    <location>
        <begin position="253"/>
        <end position="263"/>
    </location>
</feature>
<evidence type="ECO:0000259" key="5">
    <source>
        <dbReference type="Pfam" id="PF13426"/>
    </source>
</evidence>
<evidence type="ECO:0000313" key="7">
    <source>
        <dbReference type="Proteomes" id="UP000663846"/>
    </source>
</evidence>
<evidence type="ECO:0000256" key="2">
    <source>
        <dbReference type="ARBA" id="ARBA00022643"/>
    </source>
</evidence>
<feature type="domain" description="PAS" evidence="5">
    <location>
        <begin position="263"/>
        <end position="318"/>
    </location>
</feature>
<dbReference type="PANTHER" id="PTHR47429">
    <property type="entry name" value="PROTEIN TWIN LOV 1"/>
    <property type="match status" value="1"/>
</dbReference>
<evidence type="ECO:0000256" key="3">
    <source>
        <dbReference type="ARBA" id="ARBA00022991"/>
    </source>
</evidence>
<dbReference type="PANTHER" id="PTHR47429:SF7">
    <property type="entry name" value="GATA-FACTOR"/>
    <property type="match status" value="1"/>
</dbReference>
<organism evidence="6 7">
    <name type="scientific">Rhizoctonia solani</name>
    <dbReference type="NCBI Taxonomy" id="456999"/>
    <lineage>
        <taxon>Eukaryota</taxon>
        <taxon>Fungi</taxon>
        <taxon>Dikarya</taxon>
        <taxon>Basidiomycota</taxon>
        <taxon>Agaricomycotina</taxon>
        <taxon>Agaricomycetes</taxon>
        <taxon>Cantharellales</taxon>
        <taxon>Ceratobasidiaceae</taxon>
        <taxon>Rhizoctonia</taxon>
    </lineage>
</organism>
<dbReference type="InterPro" id="IPR000014">
    <property type="entry name" value="PAS"/>
</dbReference>
<feature type="region of interest" description="Disordered" evidence="4">
    <location>
        <begin position="10"/>
        <end position="43"/>
    </location>
</feature>
<comment type="caution">
    <text evidence="6">The sequence shown here is derived from an EMBL/GenBank/DDBJ whole genome shotgun (WGS) entry which is preliminary data.</text>
</comment>
<dbReference type="GO" id="GO:0005634">
    <property type="term" value="C:nucleus"/>
    <property type="evidence" value="ECO:0007669"/>
    <property type="project" value="TreeGrafter"/>
</dbReference>
<dbReference type="Pfam" id="PF13426">
    <property type="entry name" value="PAS_9"/>
    <property type="match status" value="2"/>
</dbReference>
<feature type="region of interest" description="Disordered" evidence="4">
    <location>
        <begin position="147"/>
        <end position="263"/>
    </location>
</feature>
<dbReference type="InterPro" id="IPR035965">
    <property type="entry name" value="PAS-like_dom_sf"/>
</dbReference>
<dbReference type="EMBL" id="CAJMWS010000460">
    <property type="protein sequence ID" value="CAE6445543.1"/>
    <property type="molecule type" value="Genomic_DNA"/>
</dbReference>
<feature type="compositionally biased region" description="Low complexity" evidence="4">
    <location>
        <begin position="200"/>
        <end position="220"/>
    </location>
</feature>
<evidence type="ECO:0000256" key="1">
    <source>
        <dbReference type="ARBA" id="ARBA00022630"/>
    </source>
</evidence>
<gene>
    <name evidence="6" type="ORF">RDB_LOCUS137121</name>
</gene>
<dbReference type="AlphaFoldDB" id="A0A8H3GE17"/>
<dbReference type="Proteomes" id="UP000663846">
    <property type="component" value="Unassembled WGS sequence"/>
</dbReference>
<accession>A0A8H3GE17</accession>
<keyword evidence="1" id="KW-0285">Flavoprotein</keyword>
<proteinExistence type="predicted"/>
<keyword evidence="3" id="KW-0157">Chromophore</keyword>
<name>A0A8H3GE17_9AGAM</name>